<accession>U6LMW7</accession>
<feature type="compositionally biased region" description="Low complexity" evidence="1">
    <location>
        <begin position="616"/>
        <end position="643"/>
    </location>
</feature>
<name>U6LMW7_9EIME</name>
<keyword evidence="2" id="KW-1133">Transmembrane helix</keyword>
<evidence type="ECO:0000313" key="3">
    <source>
        <dbReference type="EMBL" id="CDJ49904.1"/>
    </source>
</evidence>
<feature type="region of interest" description="Disordered" evidence="1">
    <location>
        <begin position="800"/>
        <end position="842"/>
    </location>
</feature>
<dbReference type="Proteomes" id="UP000030750">
    <property type="component" value="Unassembled WGS sequence"/>
</dbReference>
<dbReference type="AlphaFoldDB" id="U6LMW7"/>
<feature type="compositionally biased region" description="Gly residues" evidence="1">
    <location>
        <begin position="95"/>
        <end position="105"/>
    </location>
</feature>
<feature type="region of interest" description="Disordered" evidence="1">
    <location>
        <begin position="94"/>
        <end position="146"/>
    </location>
</feature>
<evidence type="ECO:0000256" key="1">
    <source>
        <dbReference type="SAM" id="MobiDB-lite"/>
    </source>
</evidence>
<evidence type="ECO:0000256" key="2">
    <source>
        <dbReference type="SAM" id="Phobius"/>
    </source>
</evidence>
<feature type="compositionally biased region" description="Polar residues" evidence="1">
    <location>
        <begin position="650"/>
        <end position="660"/>
    </location>
</feature>
<keyword evidence="2" id="KW-0472">Membrane</keyword>
<feature type="region of interest" description="Disordered" evidence="1">
    <location>
        <begin position="601"/>
        <end position="759"/>
    </location>
</feature>
<proteinExistence type="predicted"/>
<evidence type="ECO:0000313" key="4">
    <source>
        <dbReference type="Proteomes" id="UP000030750"/>
    </source>
</evidence>
<feature type="region of interest" description="Disordered" evidence="1">
    <location>
        <begin position="195"/>
        <end position="225"/>
    </location>
</feature>
<feature type="compositionally biased region" description="Basic and acidic residues" evidence="1">
    <location>
        <begin position="827"/>
        <end position="842"/>
    </location>
</feature>
<protein>
    <recommendedName>
        <fullName evidence="5">Transmembrane protein</fullName>
    </recommendedName>
</protein>
<reference evidence="3" key="2">
    <citation type="submission" date="2013-10" db="EMBL/GenBank/DDBJ databases">
        <authorList>
            <person name="Aslett M."/>
        </authorList>
    </citation>
    <scope>NUCLEOTIDE SEQUENCE [LARGE SCALE GENOMIC DNA]</scope>
    <source>
        <strain evidence="3">Houghton</strain>
    </source>
</reference>
<keyword evidence="4" id="KW-1185">Reference proteome</keyword>
<dbReference type="VEuPathDB" id="ToxoDB:EBH_0029440"/>
<dbReference type="OrthoDB" id="348183at2759"/>
<keyword evidence="2" id="KW-0812">Transmembrane</keyword>
<feature type="transmembrane region" description="Helical" evidence="2">
    <location>
        <begin position="54"/>
        <end position="73"/>
    </location>
</feature>
<reference evidence="3" key="1">
    <citation type="submission" date="2013-10" db="EMBL/GenBank/DDBJ databases">
        <title>Genomic analysis of the causative agents of coccidiosis in chickens.</title>
        <authorList>
            <person name="Reid A.J."/>
            <person name="Blake D."/>
            <person name="Billington K."/>
            <person name="Browne H."/>
            <person name="Dunn M."/>
            <person name="Hung S."/>
            <person name="Kawahara F."/>
            <person name="Miranda-Saavedra D."/>
            <person name="Mourier T."/>
            <person name="Nagra H."/>
            <person name="Otto T.D."/>
            <person name="Rawlings N."/>
            <person name="Sanchez A."/>
            <person name="Sanders M."/>
            <person name="Subramaniam C."/>
            <person name="Tay Y."/>
            <person name="Dear P."/>
            <person name="Doerig C."/>
            <person name="Gruber A."/>
            <person name="Parkinson J."/>
            <person name="Shirley M."/>
            <person name="Wan K.L."/>
            <person name="Berriman M."/>
            <person name="Tomley F."/>
            <person name="Pain A."/>
        </authorList>
    </citation>
    <scope>NUCLEOTIDE SEQUENCE [LARGE SCALE GENOMIC DNA]</scope>
    <source>
        <strain evidence="3">Houghton</strain>
    </source>
</reference>
<organism evidence="3 4">
    <name type="scientific">Eimeria brunetti</name>
    <dbReference type="NCBI Taxonomy" id="51314"/>
    <lineage>
        <taxon>Eukaryota</taxon>
        <taxon>Sar</taxon>
        <taxon>Alveolata</taxon>
        <taxon>Apicomplexa</taxon>
        <taxon>Conoidasida</taxon>
        <taxon>Coccidia</taxon>
        <taxon>Eucoccidiorida</taxon>
        <taxon>Eimeriorina</taxon>
        <taxon>Eimeriidae</taxon>
        <taxon>Eimeria</taxon>
    </lineage>
</organism>
<feature type="compositionally biased region" description="Polar residues" evidence="1">
    <location>
        <begin position="601"/>
        <end position="611"/>
    </location>
</feature>
<gene>
    <name evidence="3" type="ORF">EBH_0029440</name>
</gene>
<feature type="compositionally biased region" description="Low complexity" evidence="1">
    <location>
        <begin position="120"/>
        <end position="139"/>
    </location>
</feature>
<evidence type="ECO:0008006" key="5">
    <source>
        <dbReference type="Google" id="ProtNLM"/>
    </source>
</evidence>
<dbReference type="EMBL" id="HG711933">
    <property type="protein sequence ID" value="CDJ49904.1"/>
    <property type="molecule type" value="Genomic_DNA"/>
</dbReference>
<sequence>MELQPSPYIDNELPPVGVIDMGVSSDLTQTAPYYCSSSSGCKQRLYKKRPPYPSWIYFAGITFTTLAAIYFLLGCFDFLRGKPSVVGLARSLADGGEGPCQGGGHTGEEKERGGAEATSGSGDAAEGAVGDDGQQARAPAQPPQWDIKAPSLFEESARRIFPGGAGTATLRVGFSMESPHQGESAVGVESAQTYQPAQEISGHGAKGTLEPNLGGAVRRGDDGSPLGVASEEGLREGEDWELWANRGLPPYAEAQVVGLFERMLDDACLCQSLLPILGPREGLLLAYQVVRLLTLDLGAIALVQQHIEIHRLQLGNALIALGVDALKRSGEGDELEEHRAAIRELMLLTEKLKQPRPFTENTGSIKYRKKMTSILRTAECVESFCFAILNELATATERWQRLATNDFERHLRALKALYRVHSNYIAKDSSLRYYIVQTQEHLNLSPLLGPHHHKIANEKIPPLLCLVEEISEAVRNSGGLQLTPQITDLPQRRIARGNALPATGRVSPPHAQSHQLRGHAQQQEGFMHEFLPSLASGGSPTFQTPEAMDYPIASSHAQSLAVPFGQLVPDSHASARQPPSGVDLETLRTLELLPFDMPWGNESSHGIQGSRSHLPHTPTAAGSAAAQSHQAAAPFAQLQQQPQIWLRGQQAVQGSSSTHSGLLPPTRHEGHHSQASPSAFPGPELSSAVPWTHRRGQLSQPGPPSPPWKLPFAGRPTFLGVQKGADSAGASISVAEKHVPSSHGPAAASHPGHPHLRHDIPATQASVQPSEGDSYKEYSLFGETGRPPWLPASAVRRSAPMHKFGGAIQRGEDEGSPVAQTSAGGFRSKDSASRGSRDSSDR</sequence>